<evidence type="ECO:0000313" key="2">
    <source>
        <dbReference type="EMBL" id="MDF0717697.1"/>
    </source>
</evidence>
<feature type="transmembrane region" description="Helical" evidence="1">
    <location>
        <begin position="70"/>
        <end position="88"/>
    </location>
</feature>
<dbReference type="InterPro" id="IPR052712">
    <property type="entry name" value="Acid_resist_chaperone_HdeD"/>
</dbReference>
<evidence type="ECO:0000256" key="1">
    <source>
        <dbReference type="SAM" id="Phobius"/>
    </source>
</evidence>
<dbReference type="Pfam" id="PF03729">
    <property type="entry name" value="DUF308"/>
    <property type="match status" value="2"/>
</dbReference>
<name>A0ABT5Y2L7_9FLAO</name>
<feature type="transmembrane region" description="Helical" evidence="1">
    <location>
        <begin position="37"/>
        <end position="58"/>
    </location>
</feature>
<accession>A0ABT5Y2L7</accession>
<feature type="transmembrane region" description="Helical" evidence="1">
    <location>
        <begin position="152"/>
        <end position="173"/>
    </location>
</feature>
<dbReference type="InterPro" id="IPR005325">
    <property type="entry name" value="DUF308_memb"/>
</dbReference>
<protein>
    <submittedName>
        <fullName evidence="2">DUF308 domain-containing protein</fullName>
    </submittedName>
</protein>
<comment type="caution">
    <text evidence="2">The sequence shown here is derived from an EMBL/GenBank/DDBJ whole genome shotgun (WGS) entry which is preliminary data.</text>
</comment>
<keyword evidence="3" id="KW-1185">Reference proteome</keyword>
<dbReference type="PANTHER" id="PTHR34989:SF1">
    <property type="entry name" value="PROTEIN HDED"/>
    <property type="match status" value="1"/>
</dbReference>
<feature type="transmembrane region" description="Helical" evidence="1">
    <location>
        <begin position="127"/>
        <end position="146"/>
    </location>
</feature>
<reference evidence="2 3" key="1">
    <citation type="submission" date="2023-03" db="EMBL/GenBank/DDBJ databases">
        <title>Muricauda XX sp. nov. and Muricauda XXX sp. nov., two novel species isolated from Okinawa Trough.</title>
        <authorList>
            <person name="Cao W."/>
            <person name="Deng X."/>
        </authorList>
    </citation>
    <scope>NUCLEOTIDE SEQUENCE [LARGE SCALE GENOMIC DNA]</scope>
    <source>
        <strain evidence="2 3">334s03</strain>
    </source>
</reference>
<dbReference type="RefSeq" id="WP_275616846.1">
    <property type="nucleotide sequence ID" value="NZ_JARFVB010000014.1"/>
</dbReference>
<dbReference type="PANTHER" id="PTHR34989">
    <property type="entry name" value="PROTEIN HDED"/>
    <property type="match status" value="1"/>
</dbReference>
<gene>
    <name evidence="2" type="ORF">PY092_16155</name>
</gene>
<keyword evidence="1" id="KW-0472">Membrane</keyword>
<dbReference type="Proteomes" id="UP001221366">
    <property type="component" value="Unassembled WGS sequence"/>
</dbReference>
<sequence>MNDFIETELKYWYVPLILGILFIGLGILVFATPEATFLTIAVLFSIGFVVSGIVEVMFSLSNRGILKNWGWHLVGGIITLILGILLSLKPDFSALVLSLYIGFWLLFRSIVYTSSAFELKSVGIKNWGWMFAFGIIGIIFSFILLWNPLLIGIGFVFWIGYGLIILGIINIILGFSIRRFKKDAEEFIDGMEDQTNRS</sequence>
<keyword evidence="1" id="KW-1133">Transmembrane helix</keyword>
<dbReference type="EMBL" id="JARFVB010000014">
    <property type="protein sequence ID" value="MDF0717697.1"/>
    <property type="molecule type" value="Genomic_DNA"/>
</dbReference>
<evidence type="ECO:0000313" key="3">
    <source>
        <dbReference type="Proteomes" id="UP001221366"/>
    </source>
</evidence>
<proteinExistence type="predicted"/>
<feature type="transmembrane region" description="Helical" evidence="1">
    <location>
        <begin position="12"/>
        <end position="31"/>
    </location>
</feature>
<organism evidence="2 3">
    <name type="scientific">Flagellimonas yonaguniensis</name>
    <dbReference type="NCBI Taxonomy" id="3031325"/>
    <lineage>
        <taxon>Bacteria</taxon>
        <taxon>Pseudomonadati</taxon>
        <taxon>Bacteroidota</taxon>
        <taxon>Flavobacteriia</taxon>
        <taxon>Flavobacteriales</taxon>
        <taxon>Flavobacteriaceae</taxon>
        <taxon>Flagellimonas</taxon>
    </lineage>
</organism>
<keyword evidence="1" id="KW-0812">Transmembrane</keyword>
<feature type="transmembrane region" description="Helical" evidence="1">
    <location>
        <begin position="94"/>
        <end position="115"/>
    </location>
</feature>